<dbReference type="Gene3D" id="3.40.50.12780">
    <property type="entry name" value="N-terminal domain of ligase-like"/>
    <property type="match status" value="1"/>
</dbReference>
<dbReference type="SUPFAM" id="SSF54637">
    <property type="entry name" value="Thioesterase/thiol ester dehydrase-isomerase"/>
    <property type="match status" value="1"/>
</dbReference>
<organism evidence="4">
    <name type="scientific">Ralstonia solanacearum</name>
    <name type="common">Pseudomonas solanacearum</name>
    <dbReference type="NCBI Taxonomy" id="305"/>
    <lineage>
        <taxon>Bacteria</taxon>
        <taxon>Pseudomonadati</taxon>
        <taxon>Pseudomonadota</taxon>
        <taxon>Betaproteobacteria</taxon>
        <taxon>Burkholderiales</taxon>
        <taxon>Burkholderiaceae</taxon>
        <taxon>Ralstonia</taxon>
        <taxon>Ralstonia solanacearum species complex</taxon>
    </lineage>
</organism>
<dbReference type="InterPro" id="IPR054545">
    <property type="entry name" value="ApeI-like"/>
</dbReference>
<dbReference type="InterPro" id="IPR000873">
    <property type="entry name" value="AMP-dep_synth/lig_dom"/>
</dbReference>
<dbReference type="InterPro" id="IPR050237">
    <property type="entry name" value="ATP-dep_AMP-bd_enzyme"/>
</dbReference>
<dbReference type="InterPro" id="IPR045851">
    <property type="entry name" value="AMP-bd_C_sf"/>
</dbReference>
<gene>
    <name evidence="4" type="ORF">RUN39_v1_520026</name>
</gene>
<dbReference type="InterPro" id="IPR042099">
    <property type="entry name" value="ANL_N_sf"/>
</dbReference>
<reference evidence="4" key="1">
    <citation type="submission" date="2015-10" db="EMBL/GenBank/DDBJ databases">
        <authorList>
            <person name="Gilbert D.G."/>
        </authorList>
    </citation>
    <scope>NUCLEOTIDE SEQUENCE</scope>
    <source>
        <strain evidence="4">Phyl III-seqv23</strain>
    </source>
</reference>
<evidence type="ECO:0000256" key="1">
    <source>
        <dbReference type="ARBA" id="ARBA00022598"/>
    </source>
</evidence>
<dbReference type="GO" id="GO:0016874">
    <property type="term" value="F:ligase activity"/>
    <property type="evidence" value="ECO:0007669"/>
    <property type="project" value="UniProtKB-KW"/>
</dbReference>
<dbReference type="SUPFAM" id="SSF56801">
    <property type="entry name" value="Acetyl-CoA synthetase-like"/>
    <property type="match status" value="1"/>
</dbReference>
<dbReference type="Gene3D" id="3.30.300.30">
    <property type="match status" value="1"/>
</dbReference>
<dbReference type="PANTHER" id="PTHR43767:SF8">
    <property type="entry name" value="LONG-CHAIN-FATTY-ACID--COA LIGASE"/>
    <property type="match status" value="1"/>
</dbReference>
<dbReference type="EMBL" id="LN899819">
    <property type="protein sequence ID" value="CUV13122.1"/>
    <property type="molecule type" value="Genomic_DNA"/>
</dbReference>
<dbReference type="InterPro" id="IPR029069">
    <property type="entry name" value="HotDog_dom_sf"/>
</dbReference>
<dbReference type="PATRIC" id="fig|305.106.peg.2261"/>
<feature type="domain" description="AMP-dependent synthetase/ligase" evidence="2">
    <location>
        <begin position="127"/>
        <end position="284"/>
    </location>
</feature>
<name>A0A0S4TST6_RALSL</name>
<protein>
    <submittedName>
        <fullName evidence="4">Putative acyl-coenzyme a synthetases/amp-(Fatty) acid ligases and c 3-hydroxymyristoyl/3-hydroxydecanoyl-(Acyl carrier protein) dehydratase</fullName>
    </submittedName>
</protein>
<evidence type="ECO:0000313" key="4">
    <source>
        <dbReference type="EMBL" id="CUV13122.1"/>
    </source>
</evidence>
<dbReference type="Pfam" id="PF22818">
    <property type="entry name" value="ApeI-like"/>
    <property type="match status" value="1"/>
</dbReference>
<proteinExistence type="predicted"/>
<dbReference type="PANTHER" id="PTHR43767">
    <property type="entry name" value="LONG-CHAIN-FATTY-ACID--COA LIGASE"/>
    <property type="match status" value="1"/>
</dbReference>
<evidence type="ECO:0000259" key="3">
    <source>
        <dbReference type="Pfam" id="PF22818"/>
    </source>
</evidence>
<dbReference type="AlphaFoldDB" id="A0A0S4TST6"/>
<sequence>MIALHALLCADTPDDTPVCFDETTTMTRGMFRAHVAACIAAWSERSANRYALCIDDPFAFACALFALLASGKAVVIPASSAPAYLASIAQAYDSALTDGDMAGIIGQAAQPAGAAWLRPIAPHAPITLYTSGSSGAPKAIHKTLAQFDAEVRTLEDHWGEWIGRGAILASIPHHHIYGLLFRIFWPLASGRAFGRRTYAEPHALQTALTRRETAAIVSSPAQLARWPSLPGFDTLSPLPVAVFSSGGPLDEAAAAAFASAHGTVPTEIYGSTETGGIAWRRRSESDAWRAFANVAVRREADGALSVRSPHLGHPDWHRTDDAAEFDDAGRFRLRGRMDRIVKLDGKRVSLPEIESWLGLHPYVAQSAAVLLPGASRERLGVLSALTPAGVEALHQHGRVGLAKTLRRHLAAYVAPTLIPRKWRFRMRLPVDARGKLPAAAVAASFAAGRKGFEVLSHVRDAEGDHYELRVPPGLVHFRGHFPGLPILPGVVLVDWIACLAAELIDATRSIRSIDQLKFMAPVPPAALVSLQLTHEPQRCRVRFRARLGTRECASGALVYREAD</sequence>
<feature type="domain" description="ApeI dehydratase-like" evidence="3">
    <location>
        <begin position="465"/>
        <end position="555"/>
    </location>
</feature>
<dbReference type="Gene3D" id="3.10.129.10">
    <property type="entry name" value="Hotdog Thioesterase"/>
    <property type="match status" value="1"/>
</dbReference>
<accession>A0A0S4TST6</accession>
<evidence type="ECO:0000259" key="2">
    <source>
        <dbReference type="Pfam" id="PF00501"/>
    </source>
</evidence>
<keyword evidence="1 4" id="KW-0436">Ligase</keyword>
<dbReference type="Pfam" id="PF00501">
    <property type="entry name" value="AMP-binding"/>
    <property type="match status" value="1"/>
</dbReference>